<dbReference type="EMBL" id="LT629710">
    <property type="protein sequence ID" value="SDP43268.1"/>
    <property type="molecule type" value="Genomic_DNA"/>
</dbReference>
<evidence type="ECO:0000313" key="3">
    <source>
        <dbReference type="Proteomes" id="UP000198741"/>
    </source>
</evidence>
<dbReference type="OrthoDB" id="4793422at2"/>
<evidence type="ECO:0000256" key="1">
    <source>
        <dbReference type="SAM" id="Phobius"/>
    </source>
</evidence>
<dbReference type="STRING" id="1090615.SAMN04515671_4207"/>
<proteinExistence type="predicted"/>
<keyword evidence="1" id="KW-0472">Membrane</keyword>
<gene>
    <name evidence="2" type="ORF">SAMN04515671_4207</name>
</gene>
<dbReference type="InterPro" id="IPR019675">
    <property type="entry name" value="DUF2550"/>
</dbReference>
<evidence type="ECO:0000313" key="2">
    <source>
        <dbReference type="EMBL" id="SDP43268.1"/>
    </source>
</evidence>
<dbReference type="Pfam" id="PF10739">
    <property type="entry name" value="DUF2550"/>
    <property type="match status" value="1"/>
</dbReference>
<keyword evidence="1" id="KW-0812">Transmembrane</keyword>
<sequence length="151" mass="16330">MGAEITGLVLLLVLVLCIVAIAVRRSLLTKSGGVDVCWRRLMAADGSGWIFGQGRYRGGALTLYRSFSPLPLASRILRRDRLVLGDRRPLTGTEPDLLPVGSVVVRCIDGSTPMELALSEEAITGLRSWLESVPPATGSLHHRHSGGLREF</sequence>
<dbReference type="AlphaFoldDB" id="A0A1H0SPW4"/>
<keyword evidence="3" id="KW-1185">Reference proteome</keyword>
<evidence type="ECO:0008006" key="4">
    <source>
        <dbReference type="Google" id="ProtNLM"/>
    </source>
</evidence>
<dbReference type="Proteomes" id="UP000198741">
    <property type="component" value="Chromosome I"/>
</dbReference>
<organism evidence="2 3">
    <name type="scientific">Nakamurella panacisegetis</name>
    <dbReference type="NCBI Taxonomy" id="1090615"/>
    <lineage>
        <taxon>Bacteria</taxon>
        <taxon>Bacillati</taxon>
        <taxon>Actinomycetota</taxon>
        <taxon>Actinomycetes</taxon>
        <taxon>Nakamurellales</taxon>
        <taxon>Nakamurellaceae</taxon>
        <taxon>Nakamurella</taxon>
    </lineage>
</organism>
<feature type="transmembrane region" description="Helical" evidence="1">
    <location>
        <begin position="6"/>
        <end position="23"/>
    </location>
</feature>
<reference evidence="2 3" key="1">
    <citation type="submission" date="2016-10" db="EMBL/GenBank/DDBJ databases">
        <authorList>
            <person name="de Groot N.N."/>
        </authorList>
    </citation>
    <scope>NUCLEOTIDE SEQUENCE [LARGE SCALE GENOMIC DNA]</scope>
    <source>
        <strain evidence="3">P4-7,KCTC 19426,CECT 7604</strain>
    </source>
</reference>
<accession>A0A1H0SPW4</accession>
<protein>
    <recommendedName>
        <fullName evidence="4">DUF2550 domain-containing protein</fullName>
    </recommendedName>
</protein>
<dbReference type="RefSeq" id="WP_157695589.1">
    <property type="nucleotide sequence ID" value="NZ_LT629710.1"/>
</dbReference>
<keyword evidence="1" id="KW-1133">Transmembrane helix</keyword>
<name>A0A1H0SPW4_9ACTN</name>